<keyword evidence="9" id="KW-1185">Reference proteome</keyword>
<evidence type="ECO:0000256" key="6">
    <source>
        <dbReference type="ARBA" id="ARBA00023180"/>
    </source>
</evidence>
<keyword evidence="7" id="KW-0813">Transport</keyword>
<feature type="transmembrane region" description="Helical" evidence="8">
    <location>
        <begin position="45"/>
        <end position="64"/>
    </location>
</feature>
<keyword evidence="6" id="KW-0325">Glycoprotein</keyword>
<evidence type="ECO:0000313" key="10">
    <source>
        <dbReference type="WBParaSite" id="HCON_00132120-00001"/>
    </source>
</evidence>
<sequence>MRWQVTTFILCTYGFLKSFRPTEPFLYQYEHETLNISEHVLNAEVYPIWTYSYMITLIPVLLLTDLLLYKAVIVFEAVSYIVVWSILVFCSTVFAQQMLEIFYGWATATEIAYFAFIYVKVSKEHFRKATSLTRGAILLGSFLSYAIAQLIILLKWGNYQTLNIISLTSVSLSLVFAIALPAVPWKSAYEKKMLLKDVTKPPDDKLFYKDYVIFHFKTFIEDLKGIYGNSVMLKWSLWWALATCGYLQIGNYTQTLWGTLIPPNASDIYNGLTEALCPLISLPAVLLVQHLRVDWSRWGELCLAVCSTLNGLLLLLLSQTNNLFVMYAGYIGYRLIYESMITITQFNLAEGLVTASYGLVFGMNTFMALVMQSLLTLVVVSSVGFSLSIRPQFVVYSAYHFVVASIFAVSLLLRVCRLFLRRSTQ</sequence>
<dbReference type="Proteomes" id="UP000025227">
    <property type="component" value="Unplaced"/>
</dbReference>
<keyword evidence="3" id="KW-0290">Folate-binding</keyword>
<evidence type="ECO:0000256" key="7">
    <source>
        <dbReference type="PIRNR" id="PIRNR028739"/>
    </source>
</evidence>
<dbReference type="WBParaSite" id="HCON_00132120-00001">
    <property type="protein sequence ID" value="HCON_00132120-00001"/>
    <property type="gene ID" value="HCON_00132120"/>
</dbReference>
<dbReference type="PIRSF" id="PIRSF028739">
    <property type="entry name" value="Folate_carrier"/>
    <property type="match status" value="1"/>
</dbReference>
<dbReference type="OrthoDB" id="18814at2759"/>
<evidence type="ECO:0000256" key="2">
    <source>
        <dbReference type="ARBA" id="ARBA00022692"/>
    </source>
</evidence>
<organism evidence="9 10">
    <name type="scientific">Haemonchus contortus</name>
    <name type="common">Barber pole worm</name>
    <dbReference type="NCBI Taxonomy" id="6289"/>
    <lineage>
        <taxon>Eukaryota</taxon>
        <taxon>Metazoa</taxon>
        <taxon>Ecdysozoa</taxon>
        <taxon>Nematoda</taxon>
        <taxon>Chromadorea</taxon>
        <taxon>Rhabditida</taxon>
        <taxon>Rhabditina</taxon>
        <taxon>Rhabditomorpha</taxon>
        <taxon>Strongyloidea</taxon>
        <taxon>Trichostrongylidae</taxon>
        <taxon>Haemonchus</taxon>
    </lineage>
</organism>
<dbReference type="GO" id="GO:0005886">
    <property type="term" value="C:plasma membrane"/>
    <property type="evidence" value="ECO:0007669"/>
    <property type="project" value="UniProtKB-UniRule"/>
</dbReference>
<feature type="transmembrane region" description="Helical" evidence="8">
    <location>
        <begin position="393"/>
        <end position="413"/>
    </location>
</feature>
<dbReference type="InterPro" id="IPR002666">
    <property type="entry name" value="Folate_carrier"/>
</dbReference>
<feature type="transmembrane region" description="Helical" evidence="8">
    <location>
        <begin position="131"/>
        <end position="152"/>
    </location>
</feature>
<keyword evidence="2 8" id="KW-0812">Transmembrane</keyword>
<name>A0A7I4YSL7_HAECO</name>
<protein>
    <submittedName>
        <fullName evidence="10">Thiamine transporter 2</fullName>
    </submittedName>
</protein>
<keyword evidence="4 8" id="KW-1133">Transmembrane helix</keyword>
<dbReference type="InterPro" id="IPR036259">
    <property type="entry name" value="MFS_trans_sf"/>
</dbReference>
<dbReference type="GO" id="GO:0090482">
    <property type="term" value="F:vitamin transmembrane transporter activity"/>
    <property type="evidence" value="ECO:0007669"/>
    <property type="project" value="InterPro"/>
</dbReference>
<reference evidence="10" key="1">
    <citation type="submission" date="2020-12" db="UniProtKB">
        <authorList>
            <consortium name="WormBaseParasite"/>
        </authorList>
    </citation>
    <scope>IDENTIFICATION</scope>
    <source>
        <strain evidence="10">MHco3</strain>
    </source>
</reference>
<feature type="transmembrane region" description="Helical" evidence="8">
    <location>
        <begin position="366"/>
        <end position="387"/>
    </location>
</feature>
<feature type="transmembrane region" description="Helical" evidence="8">
    <location>
        <begin position="101"/>
        <end position="119"/>
    </location>
</feature>
<feature type="transmembrane region" description="Helical" evidence="8">
    <location>
        <begin position="71"/>
        <end position="95"/>
    </location>
</feature>
<evidence type="ECO:0000256" key="1">
    <source>
        <dbReference type="ARBA" id="ARBA00005773"/>
    </source>
</evidence>
<dbReference type="AlphaFoldDB" id="A0A7I4YSL7"/>
<comment type="subcellular location">
    <subcellularLocation>
        <location evidence="7">Membrane</location>
        <topology evidence="7">Multi-pass membrane protein</topology>
    </subcellularLocation>
</comment>
<dbReference type="PANTHER" id="PTHR10686:SF18">
    <property type="entry name" value="IP11787P-RELATED"/>
    <property type="match status" value="1"/>
</dbReference>
<dbReference type="Pfam" id="PF01770">
    <property type="entry name" value="Folate_carrier"/>
    <property type="match status" value="1"/>
</dbReference>
<comment type="similarity">
    <text evidence="1 7">Belongs to the reduced folate carrier (RFC) transporter (TC 2.A.48) family.</text>
</comment>
<dbReference type="SUPFAM" id="SSF103473">
    <property type="entry name" value="MFS general substrate transporter"/>
    <property type="match status" value="1"/>
</dbReference>
<dbReference type="FunFam" id="1.20.1250.20:FF:000298">
    <property type="entry name" value="Thiamine transporter"/>
    <property type="match status" value="1"/>
</dbReference>
<dbReference type="NCBIfam" id="TIGR00806">
    <property type="entry name" value="rfc"/>
    <property type="match status" value="1"/>
</dbReference>
<accession>A0A7I4YSL7</accession>
<evidence type="ECO:0000256" key="8">
    <source>
        <dbReference type="SAM" id="Phobius"/>
    </source>
</evidence>
<dbReference type="PANTHER" id="PTHR10686">
    <property type="entry name" value="FOLATE TRANSPORTER"/>
    <property type="match status" value="1"/>
</dbReference>
<proteinExistence type="inferred from homology"/>
<evidence type="ECO:0000256" key="5">
    <source>
        <dbReference type="ARBA" id="ARBA00023136"/>
    </source>
</evidence>
<dbReference type="GO" id="GO:0005542">
    <property type="term" value="F:folic acid binding"/>
    <property type="evidence" value="ECO:0007669"/>
    <property type="project" value="UniProtKB-KW"/>
</dbReference>
<feature type="transmembrane region" description="Helical" evidence="8">
    <location>
        <begin position="164"/>
        <end position="183"/>
    </location>
</feature>
<keyword evidence="5 7" id="KW-0472">Membrane</keyword>
<dbReference type="OMA" id="VWKSFEN"/>
<evidence type="ECO:0000256" key="4">
    <source>
        <dbReference type="ARBA" id="ARBA00022989"/>
    </source>
</evidence>
<evidence type="ECO:0000256" key="3">
    <source>
        <dbReference type="ARBA" id="ARBA00022954"/>
    </source>
</evidence>
<evidence type="ECO:0000313" key="9">
    <source>
        <dbReference type="Proteomes" id="UP000025227"/>
    </source>
</evidence>